<accession>A0ABT1WV14</accession>
<dbReference type="RefSeq" id="WP_014991220.1">
    <property type="nucleotide sequence ID" value="NZ_CP090556.1"/>
</dbReference>
<evidence type="ECO:0000313" key="2">
    <source>
        <dbReference type="Proteomes" id="UP001206331"/>
    </source>
</evidence>
<gene>
    <name evidence="1" type="ORF">LZL92_06380</name>
</gene>
<name>A0ABT1WV14_ACTSU</name>
<dbReference type="Proteomes" id="UP001206331">
    <property type="component" value="Unassembled WGS sequence"/>
</dbReference>
<dbReference type="EMBL" id="JAJUPA010000005">
    <property type="protein sequence ID" value="MCQ9629911.1"/>
    <property type="molecule type" value="Genomic_DNA"/>
</dbReference>
<dbReference type="NCBIfam" id="NF047358">
    <property type="entry name" value="TenpIN"/>
    <property type="match status" value="1"/>
</dbReference>
<comment type="caution">
    <text evidence="1">The sequence shown here is derived from an EMBL/GenBank/DDBJ whole genome shotgun (WGS) entry which is preliminary data.</text>
</comment>
<proteinExistence type="predicted"/>
<keyword evidence="2" id="KW-1185">Reference proteome</keyword>
<organism evidence="1 2">
    <name type="scientific">Actinobacillus suis</name>
    <dbReference type="NCBI Taxonomy" id="716"/>
    <lineage>
        <taxon>Bacteria</taxon>
        <taxon>Pseudomonadati</taxon>
        <taxon>Pseudomonadota</taxon>
        <taxon>Gammaproteobacteria</taxon>
        <taxon>Pasteurellales</taxon>
        <taxon>Pasteurellaceae</taxon>
        <taxon>Actinobacillus</taxon>
    </lineage>
</organism>
<evidence type="ECO:0000313" key="1">
    <source>
        <dbReference type="EMBL" id="MCQ9629911.1"/>
    </source>
</evidence>
<dbReference type="InterPro" id="IPR049929">
    <property type="entry name" value="TenpN-like"/>
</dbReference>
<dbReference type="GeneID" id="73491770"/>
<sequence>MPKAIEFYKLTEQFYIDNKDNTQILFNKGGRGYGVILVKILGCDFAIPLHSNIKKGFILGINQETGIKHGLDYLKAICITDKTKYIGDRYYLKERQEFNKINNAQKHIIQEFEKFVKKYIKAVQEQNENILRTNYRNTTLVYYHHLLGITTK</sequence>
<dbReference type="CDD" id="cd17493">
    <property type="entry name" value="toxin_TenpN"/>
    <property type="match status" value="1"/>
</dbReference>
<protein>
    <submittedName>
        <fullName evidence="1">Uncharacterized protein</fullName>
    </submittedName>
</protein>
<reference evidence="1 2" key="1">
    <citation type="submission" date="2021-12" db="EMBL/GenBank/DDBJ databases">
        <title>Identification and characterization of A. suis stains in western Canada.</title>
        <authorList>
            <person name="Kulathunga D.G.R.S."/>
            <person name="De Oliveira Costa M."/>
        </authorList>
    </citation>
    <scope>NUCLEOTIDE SEQUENCE [LARGE SCALE GENOMIC DNA]</scope>
    <source>
        <strain evidence="1 2">18_292</strain>
    </source>
</reference>